<evidence type="ECO:0000313" key="2">
    <source>
        <dbReference type="EMBL" id="TDV52013.1"/>
    </source>
</evidence>
<dbReference type="RefSeq" id="WP_133903429.1">
    <property type="nucleotide sequence ID" value="NZ_SOCP01000005.1"/>
</dbReference>
<dbReference type="InterPro" id="IPR007278">
    <property type="entry name" value="DUF397"/>
</dbReference>
<name>A0A4R7VQI6_9PSEU</name>
<accession>A0A4R7VQI6</accession>
<dbReference type="Pfam" id="PF04149">
    <property type="entry name" value="DUF397"/>
    <property type="match status" value="1"/>
</dbReference>
<protein>
    <submittedName>
        <fullName evidence="2">Uncharacterized protein DUF397</fullName>
    </submittedName>
</protein>
<organism evidence="2 3">
    <name type="scientific">Actinophytocola oryzae</name>
    <dbReference type="NCBI Taxonomy" id="502181"/>
    <lineage>
        <taxon>Bacteria</taxon>
        <taxon>Bacillati</taxon>
        <taxon>Actinomycetota</taxon>
        <taxon>Actinomycetes</taxon>
        <taxon>Pseudonocardiales</taxon>
        <taxon>Pseudonocardiaceae</taxon>
    </lineage>
</organism>
<comment type="caution">
    <text evidence="2">The sequence shown here is derived from an EMBL/GenBank/DDBJ whole genome shotgun (WGS) entry which is preliminary data.</text>
</comment>
<dbReference type="Proteomes" id="UP000294927">
    <property type="component" value="Unassembled WGS sequence"/>
</dbReference>
<dbReference type="EMBL" id="SOCP01000005">
    <property type="protein sequence ID" value="TDV52013.1"/>
    <property type="molecule type" value="Genomic_DNA"/>
</dbReference>
<sequence length="68" mass="6901">MTAPGIRDWATVRFCKSSCSSTNGGNCVEIGARFGVIGVRDSKSPGAGLIELPASAWAGFLSALRAGA</sequence>
<dbReference type="AlphaFoldDB" id="A0A4R7VQI6"/>
<evidence type="ECO:0000259" key="1">
    <source>
        <dbReference type="Pfam" id="PF04149"/>
    </source>
</evidence>
<dbReference type="OrthoDB" id="3698874at2"/>
<gene>
    <name evidence="2" type="ORF">CLV71_105144</name>
</gene>
<feature type="domain" description="DUF397" evidence="1">
    <location>
        <begin position="13"/>
        <end position="65"/>
    </location>
</feature>
<evidence type="ECO:0000313" key="3">
    <source>
        <dbReference type="Proteomes" id="UP000294927"/>
    </source>
</evidence>
<keyword evidence="3" id="KW-1185">Reference proteome</keyword>
<reference evidence="2 3" key="1">
    <citation type="submission" date="2019-03" db="EMBL/GenBank/DDBJ databases">
        <title>Genomic Encyclopedia of Archaeal and Bacterial Type Strains, Phase II (KMG-II): from individual species to whole genera.</title>
        <authorList>
            <person name="Goeker M."/>
        </authorList>
    </citation>
    <scope>NUCLEOTIDE SEQUENCE [LARGE SCALE GENOMIC DNA]</scope>
    <source>
        <strain evidence="2 3">DSM 45499</strain>
    </source>
</reference>
<proteinExistence type="predicted"/>